<dbReference type="InterPro" id="IPR024029">
    <property type="entry name" value="Pyridox_Oxase_FMN-dep"/>
</dbReference>
<dbReference type="InterPro" id="IPR012349">
    <property type="entry name" value="Split_barrel_FMN-bd"/>
</dbReference>
<evidence type="ECO:0000256" key="1">
    <source>
        <dbReference type="SAM" id="MobiDB-lite"/>
    </source>
</evidence>
<gene>
    <name evidence="3" type="ORF">FDO65_21535</name>
</gene>
<evidence type="ECO:0000313" key="3">
    <source>
        <dbReference type="EMBL" id="TKV56160.1"/>
    </source>
</evidence>
<dbReference type="NCBIfam" id="TIGR04025">
    <property type="entry name" value="PPOX_FMN_DR2398"/>
    <property type="match status" value="1"/>
</dbReference>
<keyword evidence="4" id="KW-1185">Reference proteome</keyword>
<dbReference type="PANTHER" id="PTHR42815">
    <property type="entry name" value="FAD-BINDING, PUTATIVE (AFU_ORTHOLOGUE AFUA_6G07600)-RELATED"/>
    <property type="match status" value="1"/>
</dbReference>
<dbReference type="SUPFAM" id="SSF50475">
    <property type="entry name" value="FMN-binding split barrel"/>
    <property type="match status" value="1"/>
</dbReference>
<accession>A0A4U6Q723</accession>
<proteinExistence type="predicted"/>
<dbReference type="Pfam" id="PF01243">
    <property type="entry name" value="PNPOx_N"/>
    <property type="match status" value="1"/>
</dbReference>
<dbReference type="OrthoDB" id="9790331at2"/>
<dbReference type="AlphaFoldDB" id="A0A4U6Q723"/>
<reference evidence="3 4" key="1">
    <citation type="submission" date="2019-05" db="EMBL/GenBank/DDBJ databases">
        <title>Nakamurella sp. N5BH11, whole genome shotgun sequence.</title>
        <authorList>
            <person name="Tuo L."/>
        </authorList>
    </citation>
    <scope>NUCLEOTIDE SEQUENCE [LARGE SCALE GENOMIC DNA]</scope>
    <source>
        <strain evidence="3 4">N5BH11</strain>
    </source>
</reference>
<feature type="domain" description="Pyridoxamine 5'-phosphate oxidase N-terminal" evidence="2">
    <location>
        <begin position="57"/>
        <end position="173"/>
    </location>
</feature>
<name>A0A4U6Q723_9ACTN</name>
<protein>
    <submittedName>
        <fullName evidence="3">Pyridoxamine 5'-phosphate oxidase family protein</fullName>
    </submittedName>
</protein>
<evidence type="ECO:0000313" key="4">
    <source>
        <dbReference type="Proteomes" id="UP000306985"/>
    </source>
</evidence>
<evidence type="ECO:0000259" key="2">
    <source>
        <dbReference type="Pfam" id="PF01243"/>
    </source>
</evidence>
<feature type="region of interest" description="Disordered" evidence="1">
    <location>
        <begin position="1"/>
        <end position="24"/>
    </location>
</feature>
<dbReference type="EMBL" id="SZZH01000008">
    <property type="protein sequence ID" value="TKV56160.1"/>
    <property type="molecule type" value="Genomic_DNA"/>
</dbReference>
<sequence>MGDTATPRQHTAPAEASPREAGWVPVGDPAELRALVGEPMTTAVRKVRPALHELDRVWLAASPFCLVGTADGHGTCDVSPKGDPAGSLVHVIDDKTIALAERPGNHRVDGYLNVLTNPHVGLIFLIPGRNDTLRINGRARVLRDAPFFDELLVKGHRPMLALVVDIDEVFHHCPKAFLRSKLWEPDSWGGPGSPAEAVPSTAVLTRTIVTPEVPLADLQERYGPSYAERLYREE</sequence>
<dbReference type="Proteomes" id="UP000306985">
    <property type="component" value="Unassembled WGS sequence"/>
</dbReference>
<dbReference type="InterPro" id="IPR011576">
    <property type="entry name" value="Pyridox_Oxase_N"/>
</dbReference>
<organism evidence="3 4">
    <name type="scientific">Nakamurella flava</name>
    <dbReference type="NCBI Taxonomy" id="2576308"/>
    <lineage>
        <taxon>Bacteria</taxon>
        <taxon>Bacillati</taxon>
        <taxon>Actinomycetota</taxon>
        <taxon>Actinomycetes</taxon>
        <taxon>Nakamurellales</taxon>
        <taxon>Nakamurellaceae</taxon>
        <taxon>Nakamurella</taxon>
    </lineage>
</organism>
<dbReference type="PANTHER" id="PTHR42815:SF2">
    <property type="entry name" value="FAD-BINDING, PUTATIVE (AFU_ORTHOLOGUE AFUA_6G07600)-RELATED"/>
    <property type="match status" value="1"/>
</dbReference>
<comment type="caution">
    <text evidence="3">The sequence shown here is derived from an EMBL/GenBank/DDBJ whole genome shotgun (WGS) entry which is preliminary data.</text>
</comment>
<dbReference type="Gene3D" id="2.30.110.10">
    <property type="entry name" value="Electron Transport, Fmn-binding Protein, Chain A"/>
    <property type="match status" value="1"/>
</dbReference>